<name>A0AAX0LCX5_9BACT</name>
<comment type="caution">
    <text evidence="6">The sequence shown here is derived from an EMBL/GenBank/DDBJ whole genome shotgun (WGS) entry which is preliminary data.</text>
</comment>
<keyword evidence="3 5" id="KW-0808">Transferase</keyword>
<evidence type="ECO:0000256" key="5">
    <source>
        <dbReference type="RuleBase" id="RU365031"/>
    </source>
</evidence>
<evidence type="ECO:0000256" key="4">
    <source>
        <dbReference type="ARBA" id="ARBA00023315"/>
    </source>
</evidence>
<organism evidence="6 7">
    <name type="scientific">Campylobacter pinnipediorum subsp. pinnipediorum</name>
    <dbReference type="NCBI Taxonomy" id="1660067"/>
    <lineage>
        <taxon>Bacteria</taxon>
        <taxon>Pseudomonadati</taxon>
        <taxon>Campylobacterota</taxon>
        <taxon>Epsilonproteobacteria</taxon>
        <taxon>Campylobacterales</taxon>
        <taxon>Campylobacteraceae</taxon>
        <taxon>Campylobacter</taxon>
    </lineage>
</organism>
<proteinExistence type="inferred from homology"/>
<dbReference type="PANTHER" id="PTHR11104:SF0">
    <property type="entry name" value="SPBETA PROPHAGE-DERIVED AMINOGLYCOSIDE N(3')-ACETYLTRANSFERASE-LIKE PROTEIN YOKD"/>
    <property type="match status" value="1"/>
</dbReference>
<dbReference type="InterPro" id="IPR028345">
    <property type="entry name" value="Antibiotic_NAT-like"/>
</dbReference>
<accession>A0AAX0LCX5</accession>
<reference evidence="6 7" key="1">
    <citation type="submission" date="2016-08" db="EMBL/GenBank/DDBJ databases">
        <title>Campylobacter species from sea mammals.</title>
        <authorList>
            <person name="Gilbert M.J."/>
            <person name="Byrne B.A."/>
            <person name="Zomer A.L."/>
            <person name="Wagenaar J.A."/>
        </authorList>
    </citation>
    <scope>NUCLEOTIDE SEQUENCE [LARGE SCALE GENOMIC DNA]</scope>
    <source>
        <strain evidence="6 7">1105248</strain>
    </source>
</reference>
<evidence type="ECO:0000256" key="2">
    <source>
        <dbReference type="ARBA" id="ARBA00012882"/>
    </source>
</evidence>
<dbReference type="EMBL" id="MCRK01000002">
    <property type="protein sequence ID" value="OPA82147.1"/>
    <property type="molecule type" value="Genomic_DNA"/>
</dbReference>
<protein>
    <recommendedName>
        <fullName evidence="2 5">Aminoglycoside N(3)-acetyltransferase</fullName>
        <ecNumber evidence="5">2.3.1.-</ecNumber>
    </recommendedName>
</protein>
<gene>
    <name evidence="6" type="ORF">BFG04_07430</name>
</gene>
<dbReference type="GO" id="GO:0046353">
    <property type="term" value="F:aminoglycoside 3-N-acetyltransferase activity"/>
    <property type="evidence" value="ECO:0007669"/>
    <property type="project" value="UniProtKB-EC"/>
</dbReference>
<sequence>MLYMEDFLDKFEIKIGDFILITGNLIKFIKKAKKIDKEFNLNLLIDSILDKIGNSGTLALQTFNWRFCSGETYDILNTKSETGSLGNIALKRDDFKRTRHPIYSFAVAGKYQNELISLRNKGAFDANSPFDFMYKHNAKMIIIGLPLQNSFTFVHYVEEMYKVSYRYNKTFTSYYIDDKGNKELVKYDMHVRDIENKVLTFIEPLESIFIENNVMKVSLFDGIEIKKIDLYLAYNIIKKDILENNGNNLYKIE</sequence>
<dbReference type="SUPFAM" id="SSF110710">
    <property type="entry name" value="TTHA0583/YokD-like"/>
    <property type="match status" value="1"/>
</dbReference>
<evidence type="ECO:0000256" key="1">
    <source>
        <dbReference type="ARBA" id="ARBA00006383"/>
    </source>
</evidence>
<dbReference type="EC" id="2.3.1.-" evidence="5"/>
<keyword evidence="4 5" id="KW-0012">Acyltransferase</keyword>
<evidence type="ECO:0000313" key="7">
    <source>
        <dbReference type="Proteomes" id="UP000189728"/>
    </source>
</evidence>
<dbReference type="AlphaFoldDB" id="A0AAX0LCX5"/>
<evidence type="ECO:0000313" key="6">
    <source>
        <dbReference type="EMBL" id="OPA82147.1"/>
    </source>
</evidence>
<evidence type="ECO:0000256" key="3">
    <source>
        <dbReference type="ARBA" id="ARBA00022679"/>
    </source>
</evidence>
<dbReference type="Proteomes" id="UP000189728">
    <property type="component" value="Unassembled WGS sequence"/>
</dbReference>
<dbReference type="PANTHER" id="PTHR11104">
    <property type="entry name" value="AMINOGLYCOSIDE N3-ACETYLTRANSFERASE"/>
    <property type="match status" value="1"/>
</dbReference>
<dbReference type="InterPro" id="IPR003679">
    <property type="entry name" value="Amioglycoside_AcTrfase"/>
</dbReference>
<dbReference type="Pfam" id="PF02522">
    <property type="entry name" value="Antibiotic_NAT"/>
    <property type="match status" value="1"/>
</dbReference>
<dbReference type="GO" id="GO:0046677">
    <property type="term" value="P:response to antibiotic"/>
    <property type="evidence" value="ECO:0007669"/>
    <property type="project" value="UniProtKB-KW"/>
</dbReference>
<comment type="catalytic activity">
    <reaction evidence="5">
        <text>a 2-deoxystreptamine antibiotic + acetyl-CoA = an N(3)-acetyl-2-deoxystreptamine antibiotic + CoA + H(+)</text>
        <dbReference type="Rhea" id="RHEA:12665"/>
        <dbReference type="ChEBI" id="CHEBI:15378"/>
        <dbReference type="ChEBI" id="CHEBI:57287"/>
        <dbReference type="ChEBI" id="CHEBI:57288"/>
        <dbReference type="ChEBI" id="CHEBI:57921"/>
        <dbReference type="ChEBI" id="CHEBI:77452"/>
        <dbReference type="EC" id="2.3.1.81"/>
    </reaction>
</comment>
<keyword evidence="5" id="KW-0046">Antibiotic resistance</keyword>
<comment type="similarity">
    <text evidence="1 5">Belongs to the antibiotic N-acetyltransferase family.</text>
</comment>